<feature type="region of interest" description="Disordered" evidence="1">
    <location>
        <begin position="186"/>
        <end position="369"/>
    </location>
</feature>
<feature type="compositionally biased region" description="Pro residues" evidence="1">
    <location>
        <begin position="725"/>
        <end position="802"/>
    </location>
</feature>
<proteinExistence type="predicted"/>
<sequence>MNSVGAEVGQKMRSAIKAKLLELHCYVDDELPDYIMVMVANRRTKAQMNEDLYLFLNEKTSPFVDWLHIVLKKLKEVTVTNPEVYKKVAKRKSSEEPDTKIKKEKFKKYSENVKSESNSPKRGTPQNNADEETSNTEFNTSIFSEMNSTAAKDLEEIERKIRNVKSRLGITVDSDVDEEMLLKLKTEQVKSETTVDKENSVEREVELQIEDQTSDPMDDSDHQTSYTPEKPKRPSPITFEKEDFSTTPPRKSSVLSRLGKRVSSTSETDSKKRRLSFSDSEFKSRKRGSDRHSSKDEKRHKRSRNDRDRSDGRRSDDKRGSRSKRDAIESEEARRRSDKSVHSRLGVMSKIHVPERPSEEPETEDELRSRAVRSMVKVKPRTLPAVSSQPNKNLLLKAVAEANKSVSEKTSASSKTFSRLSEDSSDDVPSTRKLSKRSKSKIRNIILAQVSKDESDTNDEEKEFEYVPKPIKRRHSDDLPEYVPSPRKSIEVLRMYRKRLRKLLKYYTPPAKRKKRKKVKKVRKYNPQPAIPSHYGTLPMTRAHQSQVDIDMVDTTQDWIWRTLEDMEAPMKQQQQQIDIVDPMDDWIWRTIEDMEDPIKQQQQIVQIPLPSPFFPPLPASPPSPYSPSQSVSQEFMQDQDLSMPLLVVPGARVSSYSTSPTTVALQPQLGMDHPMTHQQQIVQTRSPPPPSSPPPFAPSTAPPLPPLSPPPLSPTSLSLLSPLHLPPLSPLHPQPLSPPSPPSLPLPLSPSLQPAPSPTPTLSPSSPPSLPLPLSPSPQPAPSPPPPLSPSLSSPPPPPDSSPSTPSPSLTLSPLSTPTISPMSLSPLSPLDLPTLSPLPPPPLSPPPPPPDSSPSAPSPTLTVSPLPPPLLSPSPPLPLLPPPPPPGSSPCAPSSTLTLSPLPPLPLSPPPPLPLSPPPPLPLSPPPLPPLSPPPPLPLSPPPPLPLSPPPPLPLSPPPPLPLSPPPPPPPAPSPPPPLSLPPPPPDSSPSTPSPPLTLSPMSLSPLSPHSPLDQPQLSPLPRPPLSPPPPPPLSPPPPPPSPLPPAPPRHITGEYIMQEQHLSISVSVVSGSTLSKESQECITRPAEEPSQVLNRYSPNYPIRHPRRAGERGARCGSLPMRGAHRRRYREEQHLSSTRAHRRRYMEEQHWSMSRTNIMSLRLWENTCDNVSRTPGFIFTLMSYNVLAQDLVELHPYLYKEHDSAALSWPTRWKNLFEEISKFKPDILCLQEVQESHIADYYSTLKILGYDGIFKKRTGGQSDGCAIYYKSDKVEMLDYTLAQFYQSDIAVLNRDNVGIVAKFVPKLHPMREFVVATTHLLYNPRRHDVRMAQMHLLMTDIEKMSYKNDKGNIHYLPIILTGDFNSPPHSDLYEFITHGNIKYEHLAEPLKTPGDHRKQQLVTSSLGITDSSQYLRELQQRLKECTIIELTKDKDDSKQCDKSIQNNNKYKKSKSLSHNFGLKSVYKHGSGPTAEGTTHQDEWLTVDYIFYSIKKKDKVQSDKLQLLSRYRLPSCQELQGVRIPNSYIGSDHLSLIAKFKLEF</sequence>
<dbReference type="SUPFAM" id="SSF56219">
    <property type="entry name" value="DNase I-like"/>
    <property type="match status" value="1"/>
</dbReference>
<feature type="compositionally biased region" description="Basic and acidic residues" evidence="1">
    <location>
        <begin position="92"/>
        <end position="114"/>
    </location>
</feature>
<dbReference type="GeneID" id="114328595"/>
<accession>A0ABM5KPY9</accession>
<dbReference type="RefSeq" id="XP_050512252.1">
    <property type="nucleotide sequence ID" value="XM_050656295.1"/>
</dbReference>
<feature type="compositionally biased region" description="Basic and acidic residues" evidence="1">
    <location>
        <begin position="186"/>
        <end position="206"/>
    </location>
</feature>
<dbReference type="Proteomes" id="UP001652700">
    <property type="component" value="Unplaced"/>
</dbReference>
<feature type="compositionally biased region" description="Basic residues" evidence="1">
    <location>
        <begin position="515"/>
        <end position="524"/>
    </location>
</feature>
<keyword evidence="4" id="KW-1185">Reference proteome</keyword>
<feature type="region of interest" description="Disordered" evidence="1">
    <location>
        <begin position="403"/>
        <end position="438"/>
    </location>
</feature>
<dbReference type="Pfam" id="PF03372">
    <property type="entry name" value="Exo_endo_phos"/>
    <property type="match status" value="1"/>
</dbReference>
<feature type="compositionally biased region" description="Low complexity" evidence="1">
    <location>
        <begin position="855"/>
        <end position="866"/>
    </location>
</feature>
<feature type="compositionally biased region" description="Low complexity" evidence="1">
    <location>
        <begin position="1001"/>
        <end position="1020"/>
    </location>
</feature>
<feature type="compositionally biased region" description="Pro residues" evidence="1">
    <location>
        <begin position="612"/>
        <end position="626"/>
    </location>
</feature>
<feature type="compositionally biased region" description="Low complexity" evidence="1">
    <location>
        <begin position="891"/>
        <end position="902"/>
    </location>
</feature>
<dbReference type="InterPro" id="IPR050410">
    <property type="entry name" value="CCR4/nocturin_mRNA_transcr"/>
</dbReference>
<protein>
    <recommendedName>
        <fullName evidence="2">Endonuclease/exonuclease/phosphatase domain-containing protein</fullName>
    </recommendedName>
</protein>
<evidence type="ECO:0000259" key="2">
    <source>
        <dbReference type="Pfam" id="PF03372"/>
    </source>
</evidence>
<dbReference type="Gene3D" id="1.20.1390.10">
    <property type="entry name" value="PWI domain"/>
    <property type="match status" value="1"/>
</dbReference>
<feature type="region of interest" description="Disordered" evidence="1">
    <location>
        <begin position="1098"/>
        <end position="1121"/>
    </location>
</feature>
<feature type="compositionally biased region" description="Low complexity" evidence="1">
    <location>
        <begin position="715"/>
        <end position="724"/>
    </location>
</feature>
<dbReference type="InterPro" id="IPR005135">
    <property type="entry name" value="Endo/exonuclease/phosphatase"/>
</dbReference>
<feature type="compositionally biased region" description="Polar residues" evidence="1">
    <location>
        <begin position="115"/>
        <end position="128"/>
    </location>
</feature>
<feature type="compositionally biased region" description="Low complexity" evidence="1">
    <location>
        <begin position="803"/>
        <end position="837"/>
    </location>
</feature>
<organism evidence="3 4">
    <name type="scientific">Diabrotica virgifera virgifera</name>
    <name type="common">western corn rootworm</name>
    <dbReference type="NCBI Taxonomy" id="50390"/>
    <lineage>
        <taxon>Eukaryota</taxon>
        <taxon>Metazoa</taxon>
        <taxon>Ecdysozoa</taxon>
        <taxon>Arthropoda</taxon>
        <taxon>Hexapoda</taxon>
        <taxon>Insecta</taxon>
        <taxon>Pterygota</taxon>
        <taxon>Neoptera</taxon>
        <taxon>Endopterygota</taxon>
        <taxon>Coleoptera</taxon>
        <taxon>Polyphaga</taxon>
        <taxon>Cucujiformia</taxon>
        <taxon>Chrysomeloidea</taxon>
        <taxon>Chrysomelidae</taxon>
        <taxon>Galerucinae</taxon>
        <taxon>Diabroticina</taxon>
        <taxon>Diabroticites</taxon>
        <taxon>Diabrotica</taxon>
    </lineage>
</organism>
<evidence type="ECO:0000313" key="3">
    <source>
        <dbReference type="EnsemblMetazoa" id="XP_050512252.1"/>
    </source>
</evidence>
<feature type="compositionally biased region" description="Polar residues" evidence="1">
    <location>
        <begin position="404"/>
        <end position="419"/>
    </location>
</feature>
<feature type="region of interest" description="Disordered" evidence="1">
    <location>
        <begin position="515"/>
        <end position="537"/>
    </location>
</feature>
<name>A0ABM5KPY9_DIAVI</name>
<feature type="region of interest" description="Disordered" evidence="1">
    <location>
        <begin position="612"/>
        <end position="636"/>
    </location>
</feature>
<dbReference type="PRINTS" id="PR01217">
    <property type="entry name" value="PRICHEXTENSN"/>
</dbReference>
<dbReference type="PANTHER" id="PTHR12121">
    <property type="entry name" value="CARBON CATABOLITE REPRESSOR PROTEIN 4"/>
    <property type="match status" value="1"/>
</dbReference>
<dbReference type="PANTHER" id="PTHR12121:SF34">
    <property type="entry name" value="PROTEIN ANGEL"/>
    <property type="match status" value="1"/>
</dbReference>
<feature type="compositionally biased region" description="Pro residues" evidence="1">
    <location>
        <begin position="903"/>
        <end position="1000"/>
    </location>
</feature>
<reference evidence="3" key="1">
    <citation type="submission" date="2025-05" db="UniProtKB">
        <authorList>
            <consortium name="EnsemblMetazoa"/>
        </authorList>
    </citation>
    <scope>IDENTIFICATION</scope>
</reference>
<feature type="compositionally biased region" description="Acidic residues" evidence="1">
    <location>
        <begin position="207"/>
        <end position="218"/>
    </location>
</feature>
<evidence type="ECO:0000313" key="4">
    <source>
        <dbReference type="Proteomes" id="UP001652700"/>
    </source>
</evidence>
<dbReference type="InterPro" id="IPR036691">
    <property type="entry name" value="Endo/exonu/phosph_ase_sf"/>
</dbReference>
<feature type="domain" description="Endonuclease/exonuclease/phosphatase" evidence="2">
    <location>
        <begin position="1184"/>
        <end position="1422"/>
    </location>
</feature>
<dbReference type="EnsemblMetazoa" id="XM_050656295.1">
    <property type="protein sequence ID" value="XP_050512252.1"/>
    <property type="gene ID" value="LOC114328595"/>
</dbReference>
<feature type="region of interest" description="Disordered" evidence="1">
    <location>
        <begin position="88"/>
        <end position="141"/>
    </location>
</feature>
<evidence type="ECO:0000256" key="1">
    <source>
        <dbReference type="SAM" id="MobiDB-lite"/>
    </source>
</evidence>
<feature type="compositionally biased region" description="Polar residues" evidence="1">
    <location>
        <begin position="245"/>
        <end position="255"/>
    </location>
</feature>
<feature type="compositionally biased region" description="Pro residues" evidence="1">
    <location>
        <begin position="838"/>
        <end position="854"/>
    </location>
</feature>
<dbReference type="Gene3D" id="3.60.10.10">
    <property type="entry name" value="Endonuclease/exonuclease/phosphatase"/>
    <property type="match status" value="1"/>
</dbReference>
<feature type="compositionally biased region" description="Pro residues" evidence="1">
    <location>
        <begin position="687"/>
        <end position="714"/>
    </location>
</feature>
<feature type="compositionally biased region" description="Basic and acidic residues" evidence="1">
    <location>
        <begin position="305"/>
        <end position="341"/>
    </location>
</feature>
<feature type="compositionally biased region" description="Pro residues" evidence="1">
    <location>
        <begin position="867"/>
        <end position="890"/>
    </location>
</feature>
<feature type="compositionally biased region" description="Polar residues" evidence="1">
    <location>
        <begin position="677"/>
        <end position="686"/>
    </location>
</feature>
<feature type="compositionally biased region" description="Pro residues" evidence="1">
    <location>
        <begin position="1021"/>
        <end position="1051"/>
    </location>
</feature>
<feature type="region of interest" description="Disordered" evidence="1">
    <location>
        <begin position="676"/>
        <end position="1054"/>
    </location>
</feature>